<protein>
    <recommendedName>
        <fullName evidence="4">NHLP leader peptide domain-containing protein</fullName>
    </recommendedName>
</protein>
<sequence>MKITIQDQQRGAELMQTLIQKAWDSAAFKDQLIKNPVGAIEQVTGKELTLRDNKKIVVEDQTNDSVIYFNIPAKMNLDELELTEEQLELVAGGVSPAVVGFGVAIAVCWAVSHL</sequence>
<evidence type="ECO:0000256" key="1">
    <source>
        <dbReference type="SAM" id="Phobius"/>
    </source>
</evidence>
<keyword evidence="3" id="KW-1185">Reference proteome</keyword>
<keyword evidence="1" id="KW-1133">Transmembrane helix</keyword>
<evidence type="ECO:0008006" key="4">
    <source>
        <dbReference type="Google" id="ProtNLM"/>
    </source>
</evidence>
<dbReference type="Proteomes" id="UP001348397">
    <property type="component" value="Unassembled WGS sequence"/>
</dbReference>
<accession>A0ABU6HS15</accession>
<evidence type="ECO:0000313" key="2">
    <source>
        <dbReference type="EMBL" id="MEC3875859.1"/>
    </source>
</evidence>
<dbReference type="SUPFAM" id="SSF56209">
    <property type="entry name" value="Nitrile hydratase alpha chain"/>
    <property type="match status" value="1"/>
</dbReference>
<organism evidence="2 3">
    <name type="scientific">Chryseobacterium salviniae</name>
    <dbReference type="NCBI Taxonomy" id="3101750"/>
    <lineage>
        <taxon>Bacteria</taxon>
        <taxon>Pseudomonadati</taxon>
        <taxon>Bacteroidota</taxon>
        <taxon>Flavobacteriia</taxon>
        <taxon>Flavobacteriales</taxon>
        <taxon>Weeksellaceae</taxon>
        <taxon>Chryseobacterium group</taxon>
        <taxon>Chryseobacterium</taxon>
    </lineage>
</organism>
<keyword evidence="1" id="KW-0472">Membrane</keyword>
<dbReference type="InterPro" id="IPR036648">
    <property type="entry name" value="CN_Hdrase_a/SCN_Hdrase_g_sf"/>
</dbReference>
<dbReference type="Gene3D" id="3.90.330.10">
    <property type="entry name" value="Nitrile hydratase alpha /Thiocyanate hydrolase gamma"/>
    <property type="match status" value="1"/>
</dbReference>
<dbReference type="RefSeq" id="WP_326320663.1">
    <property type="nucleotide sequence ID" value="NZ_JAYLAA010000037.1"/>
</dbReference>
<keyword evidence="1" id="KW-0812">Transmembrane</keyword>
<proteinExistence type="predicted"/>
<comment type="caution">
    <text evidence="2">The sequence shown here is derived from an EMBL/GenBank/DDBJ whole genome shotgun (WGS) entry which is preliminary data.</text>
</comment>
<gene>
    <name evidence="2" type="ORF">SOP96_09070</name>
</gene>
<feature type="transmembrane region" description="Helical" evidence="1">
    <location>
        <begin position="89"/>
        <end position="112"/>
    </location>
</feature>
<reference evidence="2 3" key="1">
    <citation type="submission" date="2024-01" db="EMBL/GenBank/DDBJ databases">
        <title>Chryseobacterium sp. T9W2-O.</title>
        <authorList>
            <person name="Maltman C."/>
        </authorList>
    </citation>
    <scope>NUCLEOTIDE SEQUENCE [LARGE SCALE GENOMIC DNA]</scope>
    <source>
        <strain evidence="2 3">T9W2-O</strain>
    </source>
</reference>
<name>A0ABU6HS15_9FLAO</name>
<dbReference type="EMBL" id="JAYLAA010000037">
    <property type="protein sequence ID" value="MEC3875859.1"/>
    <property type="molecule type" value="Genomic_DNA"/>
</dbReference>
<evidence type="ECO:0000313" key="3">
    <source>
        <dbReference type="Proteomes" id="UP001348397"/>
    </source>
</evidence>